<evidence type="ECO:0000259" key="10">
    <source>
        <dbReference type="PROSITE" id="PS50887"/>
    </source>
</evidence>
<reference evidence="11 12" key="1">
    <citation type="submission" date="2015-08" db="EMBL/GenBank/DDBJ databases">
        <title>Antibacterial properties of a collection of Vibrionaceae strains.</title>
        <authorList>
            <person name="Giubergia S."/>
        </authorList>
    </citation>
    <scope>NUCLEOTIDE SEQUENCE [LARGE SCALE GENOMIC DNA]</scope>
    <source>
        <strain evidence="11 12">S0821</strain>
    </source>
</reference>
<evidence type="ECO:0000256" key="5">
    <source>
        <dbReference type="ARBA" id="ARBA00022989"/>
    </source>
</evidence>
<protein>
    <recommendedName>
        <fullName evidence="3">diguanylate cyclase</fullName>
        <ecNumber evidence="3">2.7.7.65</ecNumber>
    </recommendedName>
</protein>
<proteinExistence type="predicted"/>
<dbReference type="Pfam" id="PF03924">
    <property type="entry name" value="CHASE"/>
    <property type="match status" value="1"/>
</dbReference>
<dbReference type="AlphaFoldDB" id="A0A0Q2M9M2"/>
<gene>
    <name evidence="11" type="ORF">AMR76_17100</name>
</gene>
<dbReference type="InterPro" id="IPR029787">
    <property type="entry name" value="Nucleotide_cyclase"/>
</dbReference>
<dbReference type="GO" id="GO:0043709">
    <property type="term" value="P:cell adhesion involved in single-species biofilm formation"/>
    <property type="evidence" value="ECO:0007669"/>
    <property type="project" value="TreeGrafter"/>
</dbReference>
<dbReference type="InterPro" id="IPR000160">
    <property type="entry name" value="GGDEF_dom"/>
</dbReference>
<dbReference type="InParanoid" id="A0A0Q2M9M2"/>
<keyword evidence="5 8" id="KW-1133">Transmembrane helix</keyword>
<evidence type="ECO:0000256" key="3">
    <source>
        <dbReference type="ARBA" id="ARBA00012528"/>
    </source>
</evidence>
<feature type="domain" description="GGDEF" evidence="10">
    <location>
        <begin position="375"/>
        <end position="505"/>
    </location>
</feature>
<dbReference type="InterPro" id="IPR043128">
    <property type="entry name" value="Rev_trsase/Diguanyl_cyclase"/>
</dbReference>
<dbReference type="Proteomes" id="UP000051221">
    <property type="component" value="Unassembled WGS sequence"/>
</dbReference>
<dbReference type="GO" id="GO:1902201">
    <property type="term" value="P:negative regulation of bacterial-type flagellum-dependent cell motility"/>
    <property type="evidence" value="ECO:0007669"/>
    <property type="project" value="TreeGrafter"/>
</dbReference>
<evidence type="ECO:0000313" key="12">
    <source>
        <dbReference type="Proteomes" id="UP000051221"/>
    </source>
</evidence>
<dbReference type="NCBIfam" id="TIGR00254">
    <property type="entry name" value="GGDEF"/>
    <property type="match status" value="1"/>
</dbReference>
<name>A0A0Q2M9M2_VIBFU</name>
<sequence>MPKRFKNFVPVSITCIALMFTIAIVSAAHIVQQRYTRTLFENLADRQVQSLQQYLNSDIHFIGSGANFFHSISPMNWSRFRIYASDLLKGSNSLIGLQWLQRIDVNNIPTYEYKMARRYPGFSIYTVREGGQIEKGYQLNGQPIFAVSDIVPRTATNIQLLGFYSSRDRFAHVLDYFSSSTHPYVSDKIRLLQDGRDDSISKDGLLIYHPVFNQYRHHLLGVMVGVIRLSAYFDDMMLKTAAEHQMAMRVVDTGFDSEDDPVLYQSDRWDAAQGLEVSRKVELPNREWLVDFRLSVPLTQNDQWVLIGLGAGGTIISLLLGFVSYLLMREKETLNLKLEERTKELRFMVEHDSLTGIFNRRAFNRILDVYMRDDKVFTLVSFDIDNFKSINDRYSHLAGDQILVAVTKTIEKVLEGNDIFVRTGGDEFSILCHVTEREPLMRYLEKIRRTVEQSQFDTGYQLISVSLSIGAAVNHGYSEQELLQRADTMLYESKAKGRNQVSIAD</sequence>
<comment type="caution">
    <text evidence="11">The sequence shown here is derived from an EMBL/GenBank/DDBJ whole genome shotgun (WGS) entry which is preliminary data.</text>
</comment>
<keyword evidence="4 8" id="KW-0812">Transmembrane</keyword>
<dbReference type="Pfam" id="PF00990">
    <property type="entry name" value="GGDEF"/>
    <property type="match status" value="1"/>
</dbReference>
<dbReference type="SMART" id="SM01079">
    <property type="entry name" value="CHASE"/>
    <property type="match status" value="1"/>
</dbReference>
<dbReference type="EC" id="2.7.7.65" evidence="3"/>
<evidence type="ECO:0000313" key="11">
    <source>
        <dbReference type="EMBL" id="KQH84530.1"/>
    </source>
</evidence>
<dbReference type="GO" id="GO:0052621">
    <property type="term" value="F:diguanylate cyclase activity"/>
    <property type="evidence" value="ECO:0007669"/>
    <property type="project" value="UniProtKB-EC"/>
</dbReference>
<dbReference type="GO" id="GO:0007165">
    <property type="term" value="P:signal transduction"/>
    <property type="evidence" value="ECO:0007669"/>
    <property type="project" value="UniProtKB-ARBA"/>
</dbReference>
<evidence type="ECO:0000256" key="4">
    <source>
        <dbReference type="ARBA" id="ARBA00022692"/>
    </source>
</evidence>
<dbReference type="InterPro" id="IPR050469">
    <property type="entry name" value="Diguanylate_Cyclase"/>
</dbReference>
<evidence type="ECO:0000256" key="6">
    <source>
        <dbReference type="ARBA" id="ARBA00023136"/>
    </source>
</evidence>
<comment type="subcellular location">
    <subcellularLocation>
        <location evidence="2">Membrane</location>
    </subcellularLocation>
</comment>
<comment type="cofactor">
    <cofactor evidence="1">
        <name>Mg(2+)</name>
        <dbReference type="ChEBI" id="CHEBI:18420"/>
    </cofactor>
</comment>
<comment type="catalytic activity">
    <reaction evidence="7">
        <text>2 GTP = 3',3'-c-di-GMP + 2 diphosphate</text>
        <dbReference type="Rhea" id="RHEA:24898"/>
        <dbReference type="ChEBI" id="CHEBI:33019"/>
        <dbReference type="ChEBI" id="CHEBI:37565"/>
        <dbReference type="ChEBI" id="CHEBI:58805"/>
        <dbReference type="EC" id="2.7.7.65"/>
    </reaction>
</comment>
<dbReference type="PANTHER" id="PTHR45138:SF9">
    <property type="entry name" value="DIGUANYLATE CYCLASE DGCM-RELATED"/>
    <property type="match status" value="1"/>
</dbReference>
<evidence type="ECO:0000259" key="9">
    <source>
        <dbReference type="PROSITE" id="PS50839"/>
    </source>
</evidence>
<dbReference type="Gene3D" id="3.30.70.270">
    <property type="match status" value="1"/>
</dbReference>
<dbReference type="SUPFAM" id="SSF55073">
    <property type="entry name" value="Nucleotide cyclase"/>
    <property type="match status" value="1"/>
</dbReference>
<dbReference type="InterPro" id="IPR006189">
    <property type="entry name" value="CHASE_dom"/>
</dbReference>
<evidence type="ECO:0000256" key="2">
    <source>
        <dbReference type="ARBA" id="ARBA00004370"/>
    </source>
</evidence>
<evidence type="ECO:0000256" key="1">
    <source>
        <dbReference type="ARBA" id="ARBA00001946"/>
    </source>
</evidence>
<dbReference type="PROSITE" id="PS50887">
    <property type="entry name" value="GGDEF"/>
    <property type="match status" value="1"/>
</dbReference>
<evidence type="ECO:0000256" key="8">
    <source>
        <dbReference type="SAM" id="Phobius"/>
    </source>
</evidence>
<dbReference type="CDD" id="cd01949">
    <property type="entry name" value="GGDEF"/>
    <property type="match status" value="1"/>
</dbReference>
<dbReference type="InterPro" id="IPR042240">
    <property type="entry name" value="CHASE_sf"/>
</dbReference>
<dbReference type="SMART" id="SM00267">
    <property type="entry name" value="GGDEF"/>
    <property type="match status" value="1"/>
</dbReference>
<evidence type="ECO:0000256" key="7">
    <source>
        <dbReference type="ARBA" id="ARBA00034247"/>
    </source>
</evidence>
<keyword evidence="6 8" id="KW-0472">Membrane</keyword>
<accession>A0A0Q2M9M2</accession>
<dbReference type="PANTHER" id="PTHR45138">
    <property type="entry name" value="REGULATORY COMPONENTS OF SENSORY TRANSDUCTION SYSTEM"/>
    <property type="match status" value="1"/>
</dbReference>
<organism evidence="11 12">
    <name type="scientific">Vibrio furnissii</name>
    <dbReference type="NCBI Taxonomy" id="29494"/>
    <lineage>
        <taxon>Bacteria</taxon>
        <taxon>Pseudomonadati</taxon>
        <taxon>Pseudomonadota</taxon>
        <taxon>Gammaproteobacteria</taxon>
        <taxon>Vibrionales</taxon>
        <taxon>Vibrionaceae</taxon>
        <taxon>Vibrio</taxon>
    </lineage>
</organism>
<dbReference type="EMBL" id="LKHS01000017">
    <property type="protein sequence ID" value="KQH84530.1"/>
    <property type="molecule type" value="Genomic_DNA"/>
</dbReference>
<dbReference type="Gene3D" id="3.30.450.350">
    <property type="entry name" value="CHASE domain"/>
    <property type="match status" value="1"/>
</dbReference>
<keyword evidence="12" id="KW-1185">Reference proteome</keyword>
<dbReference type="GO" id="GO:0005886">
    <property type="term" value="C:plasma membrane"/>
    <property type="evidence" value="ECO:0007669"/>
    <property type="project" value="TreeGrafter"/>
</dbReference>
<feature type="domain" description="CHASE" evidence="9">
    <location>
        <begin position="71"/>
        <end position="291"/>
    </location>
</feature>
<dbReference type="PROSITE" id="PS50839">
    <property type="entry name" value="CHASE"/>
    <property type="match status" value="1"/>
</dbReference>
<feature type="transmembrane region" description="Helical" evidence="8">
    <location>
        <begin position="304"/>
        <end position="328"/>
    </location>
</feature>
<dbReference type="FunFam" id="3.30.70.270:FF:000001">
    <property type="entry name" value="Diguanylate cyclase domain protein"/>
    <property type="match status" value="1"/>
</dbReference>
<dbReference type="RefSeq" id="WP_055466687.1">
    <property type="nucleotide sequence ID" value="NZ_LKHS01000017.1"/>
</dbReference>